<dbReference type="Proteomes" id="UP001603013">
    <property type="component" value="Unassembled WGS sequence"/>
</dbReference>
<feature type="compositionally biased region" description="Gly residues" evidence="1">
    <location>
        <begin position="133"/>
        <end position="143"/>
    </location>
</feature>
<evidence type="ECO:0000256" key="2">
    <source>
        <dbReference type="SAM" id="Phobius"/>
    </source>
</evidence>
<feature type="transmembrane region" description="Helical" evidence="2">
    <location>
        <begin position="29"/>
        <end position="54"/>
    </location>
</feature>
<feature type="region of interest" description="Disordered" evidence="1">
    <location>
        <begin position="1"/>
        <end position="30"/>
    </location>
</feature>
<sequence length="173" mass="16287">MSHQDSGVPRAPERRRRHASARRAPGVRWGLFGGGVLGVGLLAAVVAAVVGGTFRAGQDGGSRSEDDRRPGMPALIQADPSSSGDSEGAGGDGNGDSGGGSGEGTGAPRPGTATESEAATGAATPSASATPSGGEGAGAGSGGVTASPTAATDGSGDRPGKSGSAPGASKRPK</sequence>
<dbReference type="RefSeq" id="WP_391935733.1">
    <property type="nucleotide sequence ID" value="NZ_JBIBSM010000011.1"/>
</dbReference>
<evidence type="ECO:0000256" key="1">
    <source>
        <dbReference type="SAM" id="MobiDB-lite"/>
    </source>
</evidence>
<keyword evidence="2" id="KW-0812">Transmembrane</keyword>
<dbReference type="EMBL" id="JBIBSM010000011">
    <property type="protein sequence ID" value="MFF8278612.1"/>
    <property type="molecule type" value="Genomic_DNA"/>
</dbReference>
<accession>A0ABW6YGE8</accession>
<protein>
    <submittedName>
        <fullName evidence="3">Uncharacterized protein</fullName>
    </submittedName>
</protein>
<feature type="region of interest" description="Disordered" evidence="1">
    <location>
        <begin position="54"/>
        <end position="173"/>
    </location>
</feature>
<evidence type="ECO:0000313" key="4">
    <source>
        <dbReference type="Proteomes" id="UP001603013"/>
    </source>
</evidence>
<feature type="compositionally biased region" description="Low complexity" evidence="1">
    <location>
        <begin position="110"/>
        <end position="132"/>
    </location>
</feature>
<keyword evidence="2" id="KW-1133">Transmembrane helix</keyword>
<proteinExistence type="predicted"/>
<keyword evidence="4" id="KW-1185">Reference proteome</keyword>
<reference evidence="3 4" key="1">
    <citation type="submission" date="2024-10" db="EMBL/GenBank/DDBJ databases">
        <title>The Natural Products Discovery Center: Release of the First 8490 Sequenced Strains for Exploring Actinobacteria Biosynthetic Diversity.</title>
        <authorList>
            <person name="Kalkreuter E."/>
            <person name="Kautsar S.A."/>
            <person name="Yang D."/>
            <person name="Bader C.D."/>
            <person name="Teijaro C.N."/>
            <person name="Fluegel L."/>
            <person name="Davis C.M."/>
            <person name="Simpson J.R."/>
            <person name="Lauterbach L."/>
            <person name="Steele A.D."/>
            <person name="Gui C."/>
            <person name="Meng S."/>
            <person name="Li G."/>
            <person name="Viehrig K."/>
            <person name="Ye F."/>
            <person name="Su P."/>
            <person name="Kiefer A.F."/>
            <person name="Nichols A."/>
            <person name="Cepeda A.J."/>
            <person name="Yan W."/>
            <person name="Fan B."/>
            <person name="Jiang Y."/>
            <person name="Adhikari A."/>
            <person name="Zheng C.-J."/>
            <person name="Schuster L."/>
            <person name="Cowan T.M."/>
            <person name="Smanski M.J."/>
            <person name="Chevrette M.G."/>
            <person name="De Carvalho L.P.S."/>
            <person name="Shen B."/>
        </authorList>
    </citation>
    <scope>NUCLEOTIDE SEQUENCE [LARGE SCALE GENOMIC DNA]</scope>
    <source>
        <strain evidence="3 4">NPDC015755</strain>
    </source>
</reference>
<keyword evidence="2" id="KW-0472">Membrane</keyword>
<comment type="caution">
    <text evidence="3">The sequence shown here is derived from an EMBL/GenBank/DDBJ whole genome shotgun (WGS) entry which is preliminary data.</text>
</comment>
<name>A0ABW6YGE8_9ACTN</name>
<feature type="compositionally biased region" description="Gly residues" evidence="1">
    <location>
        <begin position="87"/>
        <end position="105"/>
    </location>
</feature>
<organism evidence="3 4">
    <name type="scientific">Streptomyces lateritius</name>
    <dbReference type="NCBI Taxonomy" id="67313"/>
    <lineage>
        <taxon>Bacteria</taxon>
        <taxon>Bacillati</taxon>
        <taxon>Actinomycetota</taxon>
        <taxon>Actinomycetes</taxon>
        <taxon>Kitasatosporales</taxon>
        <taxon>Streptomycetaceae</taxon>
        <taxon>Streptomyces</taxon>
    </lineage>
</organism>
<gene>
    <name evidence="3" type="ORF">ACF05T_21260</name>
</gene>
<evidence type="ECO:0000313" key="3">
    <source>
        <dbReference type="EMBL" id="MFF8278612.1"/>
    </source>
</evidence>